<proteinExistence type="predicted"/>
<sequence>MTVTFTQVLRCGLCQGVHPHDELVGDTGRRVVDRAILVCRQCGYVTTRPR</sequence>
<accession>A0A6L9SB07</accession>
<keyword evidence="2" id="KW-1185">Reference proteome</keyword>
<comment type="caution">
    <text evidence="1">The sequence shown here is derived from an EMBL/GenBank/DDBJ whole genome shotgun (WGS) entry which is preliminary data.</text>
</comment>
<gene>
    <name evidence="1" type="ORF">G1H10_13485</name>
</gene>
<name>A0A6L9SB07_9ACTN</name>
<protein>
    <submittedName>
        <fullName evidence="1">Uncharacterized protein</fullName>
    </submittedName>
</protein>
<dbReference type="EMBL" id="JAAGOA010000008">
    <property type="protein sequence ID" value="NEE01180.1"/>
    <property type="molecule type" value="Genomic_DNA"/>
</dbReference>
<dbReference type="RefSeq" id="WP_163738304.1">
    <property type="nucleotide sequence ID" value="NZ_JAAGOA010000008.1"/>
</dbReference>
<dbReference type="AlphaFoldDB" id="A0A6L9SB07"/>
<reference evidence="1 2" key="1">
    <citation type="submission" date="2020-02" db="EMBL/GenBank/DDBJ databases">
        <authorList>
            <person name="Li X.-J."/>
            <person name="Han X.-M."/>
        </authorList>
    </citation>
    <scope>NUCLEOTIDE SEQUENCE [LARGE SCALE GENOMIC DNA]</scope>
    <source>
        <strain evidence="1 2">CCTCC AB 2017055</strain>
    </source>
</reference>
<dbReference type="Proteomes" id="UP000475214">
    <property type="component" value="Unassembled WGS sequence"/>
</dbReference>
<evidence type="ECO:0000313" key="2">
    <source>
        <dbReference type="Proteomes" id="UP000475214"/>
    </source>
</evidence>
<organism evidence="1 2">
    <name type="scientific">Phytoactinopolyspora halotolerans</name>
    <dbReference type="NCBI Taxonomy" id="1981512"/>
    <lineage>
        <taxon>Bacteria</taxon>
        <taxon>Bacillati</taxon>
        <taxon>Actinomycetota</taxon>
        <taxon>Actinomycetes</taxon>
        <taxon>Jiangellales</taxon>
        <taxon>Jiangellaceae</taxon>
        <taxon>Phytoactinopolyspora</taxon>
    </lineage>
</organism>
<evidence type="ECO:0000313" key="1">
    <source>
        <dbReference type="EMBL" id="NEE01180.1"/>
    </source>
</evidence>